<protein>
    <submittedName>
        <fullName evidence="8">PKD domain protein</fullName>
    </submittedName>
</protein>
<sequence length="1630" mass="172418">MYVVDANRLTRRAGRRAKGWAVALATVLCAGSAQAQDNRPIDVPLLVTYGKDAPSREGDPTNRQVIYLSLPAETNERVYVRLFDPETGGDHDLVYGKADTVTRFALFGGTGAYAGDMATGGAETPEELTGGTLLQERNYGTDEGADGQWIPFALLSPEQGDLVGDRRVFRLLVEGTSGNDGNLYGVALSLRERRAVEPAGTRLFSFAPTIRVPNRQTLTELRFTAPADQRRLEVQNFDAAHGRVALTTRFRTLPLTASGQDQWKHDTVELEERELGETAAITLAGGGEIPNDATFFISVKADRLLPLDLPPFNWIANRRPTVEVDTTFLDSCRAVAFDASRSGDPDGNRLSFTWRFSDGTTAEGPSVVKDYPEPGRFTERLEVTDDSNQVGNGSAADINVLVKHPPVPRIDVPATVAAGETVTFEAAASDAGPWRITGYDWVFNDGSTATGRTVTRVFEAPGDYRVVLRIRDDSGHACDTAALEIAVRANARPVAEAGPDRRTEAGTRLRFDGSRSYDQDGRITAYDWDMGDGTLLSGAAVEHGYAGPGRYTVRLTVTDDAGVANSTASDTAEVIVNETPYPVAGLDLSVAIGEVIRFDGSASSDADGTLIDHAWDFGDGSTASGAVASYAYGAPGTYSVRLTVTDDSGTATRSASDTLSVRVNAPPVAVAGPDQMVTASVVQFDGFSSSDPDDAVADYHWEFGDGETGSGPAPAHVYRRPGTYRVRLTVTDASGTIRNTAEDSLTVIVNAPPIADAGPDLIGAPGEDLTFQATRSVDPDGDVVAYDWDFKDGTTASGPVVVHAFDKPGTYHVRLTVRDDTGHDNAVDHDEAQVTINAEPVAEAGPDVLIAPGETARLDGSRSHDPDGTVTDYRWDFSDSDEPVFGAVAERRFDTPGVYTARLTISDDAGVDNSLAEDEVTIRVNHQPVAEAGADQFTARTFVVFDGSGSLDPDGDALTYNWDFGDGTRAQGAVVAHTYAASGRYPVMLTVDDGTGLANATHRDAMTVTINSAPVAVAGENQRLCTGDVLVLDGSNSYDPDGGVLKYAWDFGDGESSDIVNPTKTYRRGGVYPVALTVTDDSGLGNASHTDRIAVTVDQAPVAEAGEDMKICANTEVTFDGSKSWDEDGVVNRFLWDFGDGGSGGGERPKHLYRRAGTYRVHLTIEGDQVGQCDIRSTDEVTVEVVAAPVPLIVAPQAVPAGAEVVLDGSTSYLDGGAITAWRWDLGDGTAADGETARHVFDTPGTYRIALTVNSTAQSDDCRQITAYHVLTVNAPPVAEAGADLIVGVNEEFVLDASASRDPDGGIAAYRWDLGDGRSAEGAVTRQRYATPGRYTVTLTVEDTARLANSVATDTLTVIVHDGVAAVLDAPAAACVGEQVTLSAARSTSPEGPIRSYAWSLGDGTTSDAPSLTKRFVSPGRYNLSVLLDDGMGRASSRREASHILHVNRPPNAVAGADRIVCPGVPVMFDAAASSDPDGTITAVTWSFGDGATASGPRAEHIFDKPGTYEVEVAVTDDSGSSCATQTDRLTVIVNAPPSADAGGDKEVFVGGANDQVAFSGWRSYDPDGTDLAHVWDFGPDGQRTGERVSHMFSGPGDYQVTLTVSDMTGLSCGVASDTIAVKVRAREGF</sequence>
<dbReference type="GO" id="GO:0005886">
    <property type="term" value="C:plasma membrane"/>
    <property type="evidence" value="ECO:0007669"/>
    <property type="project" value="TreeGrafter"/>
</dbReference>
<feature type="domain" description="PKD" evidence="7">
    <location>
        <begin position="335"/>
        <end position="388"/>
    </location>
</feature>
<feature type="domain" description="PKD" evidence="7">
    <location>
        <begin position="579"/>
        <end position="661"/>
    </location>
</feature>
<dbReference type="PANTHER" id="PTHR46730">
    <property type="entry name" value="POLYCYSTIN-1"/>
    <property type="match status" value="1"/>
</dbReference>
<keyword evidence="9" id="KW-1185">Reference proteome</keyword>
<evidence type="ECO:0000313" key="8">
    <source>
        <dbReference type="EMBL" id="ADZ71986.1"/>
    </source>
</evidence>
<dbReference type="PANTHER" id="PTHR46730:SF4">
    <property type="entry name" value="POLYCYSTIC KIDNEY DISEASE PROTEIN 1-LIKE 1"/>
    <property type="match status" value="1"/>
</dbReference>
<organism evidence="8 9">
    <name type="scientific">Polymorphum gilvum (strain LMG 25793 / CGMCC 1.9160 / SL003B-26A1)</name>
    <dbReference type="NCBI Taxonomy" id="991905"/>
    <lineage>
        <taxon>Bacteria</taxon>
        <taxon>Pseudomonadati</taxon>
        <taxon>Pseudomonadota</taxon>
        <taxon>Alphaproteobacteria</taxon>
        <taxon>Rhodobacterales</taxon>
        <taxon>Paracoccaceae</taxon>
        <taxon>Polymorphum</taxon>
    </lineage>
</organism>
<evidence type="ECO:0000313" key="9">
    <source>
        <dbReference type="Proteomes" id="UP000008130"/>
    </source>
</evidence>
<feature type="domain" description="PKD" evidence="7">
    <location>
        <begin position="1100"/>
        <end position="1165"/>
    </location>
</feature>
<comment type="subcellular location">
    <subcellularLocation>
        <location evidence="1">Membrane</location>
        <topology evidence="1">Multi-pass membrane protein</topology>
    </subcellularLocation>
</comment>
<dbReference type="EMBL" id="CP002568">
    <property type="protein sequence ID" value="ADZ71986.1"/>
    <property type="molecule type" value="Genomic_DNA"/>
</dbReference>
<feature type="domain" description="PKD" evidence="7">
    <location>
        <begin position="1363"/>
        <end position="1436"/>
    </location>
</feature>
<keyword evidence="2" id="KW-0812">Transmembrane</keyword>
<feature type="domain" description="PKD" evidence="7">
    <location>
        <begin position="839"/>
        <end position="910"/>
    </location>
</feature>
<feature type="domain" description="PKD" evidence="7">
    <location>
        <begin position="665"/>
        <end position="735"/>
    </location>
</feature>
<feature type="domain" description="PKD" evidence="7">
    <location>
        <begin position="1013"/>
        <end position="1100"/>
    </location>
</feature>
<reference evidence="8 9" key="1">
    <citation type="journal article" date="2011" name="J. Bacteriol.">
        <title>Complete genome sequence of Polymorphum gilvum SL003B-26A1T, a crude oil-degrading bacterium from oil-polluted saline soil.</title>
        <authorList>
            <person name="Li S.G."/>
            <person name="Tang Y.Q."/>
            <person name="Nie Y."/>
            <person name="Cai M."/>
            <person name="Wu X.L."/>
        </authorList>
    </citation>
    <scope>NUCLEOTIDE SEQUENCE [LARGE SCALE GENOMIC DNA]</scope>
    <source>
        <strain evidence="9">LMG 25793 / CGMCC 1.9160 / SL003B-26A1</strain>
    </source>
</reference>
<evidence type="ECO:0000256" key="6">
    <source>
        <dbReference type="SAM" id="SignalP"/>
    </source>
</evidence>
<dbReference type="GO" id="GO:0005261">
    <property type="term" value="F:monoatomic cation channel activity"/>
    <property type="evidence" value="ECO:0007669"/>
    <property type="project" value="TreeGrafter"/>
</dbReference>
<dbReference type="GO" id="GO:0006816">
    <property type="term" value="P:calcium ion transport"/>
    <property type="evidence" value="ECO:0007669"/>
    <property type="project" value="TreeGrafter"/>
</dbReference>
<dbReference type="PROSITE" id="PS50093">
    <property type="entry name" value="PKD"/>
    <property type="match status" value="15"/>
</dbReference>
<feature type="domain" description="PKD" evidence="7">
    <location>
        <begin position="1450"/>
        <end position="1527"/>
    </location>
</feature>
<evidence type="ECO:0000256" key="1">
    <source>
        <dbReference type="ARBA" id="ARBA00004141"/>
    </source>
</evidence>
<dbReference type="OrthoDB" id="9773411at2"/>
<dbReference type="HOGENOM" id="CLU_243446_0_0_5"/>
<dbReference type="InterPro" id="IPR022409">
    <property type="entry name" value="PKD/Chitinase_dom"/>
</dbReference>
<dbReference type="KEGG" id="pgv:SL003B_3564"/>
<evidence type="ECO:0000259" key="7">
    <source>
        <dbReference type="PROSITE" id="PS50093"/>
    </source>
</evidence>
<feature type="chain" id="PRO_5003283813" evidence="6">
    <location>
        <begin position="36"/>
        <end position="1630"/>
    </location>
</feature>
<feature type="domain" description="PKD" evidence="7">
    <location>
        <begin position="1551"/>
        <end position="1610"/>
    </location>
</feature>
<evidence type="ECO:0000256" key="4">
    <source>
        <dbReference type="ARBA" id="ARBA00022989"/>
    </source>
</evidence>
<dbReference type="CDD" id="cd00146">
    <property type="entry name" value="PKD"/>
    <property type="match status" value="14"/>
</dbReference>
<feature type="domain" description="PKD" evidence="7">
    <location>
        <begin position="1188"/>
        <end position="1257"/>
    </location>
</feature>
<dbReference type="Gene3D" id="2.60.40.10">
    <property type="entry name" value="Immunoglobulins"/>
    <property type="match status" value="15"/>
</dbReference>
<keyword evidence="5" id="KW-0472">Membrane</keyword>
<dbReference type="InterPro" id="IPR035986">
    <property type="entry name" value="PKD_dom_sf"/>
</dbReference>
<feature type="signal peptide" evidence="6">
    <location>
        <begin position="1"/>
        <end position="35"/>
    </location>
</feature>
<feature type="domain" description="PKD" evidence="7">
    <location>
        <begin position="492"/>
        <end position="579"/>
    </location>
</feature>
<feature type="domain" description="PKD" evidence="7">
    <location>
        <begin position="752"/>
        <end position="822"/>
    </location>
</feature>
<evidence type="ECO:0000256" key="3">
    <source>
        <dbReference type="ARBA" id="ARBA00022737"/>
    </source>
</evidence>
<dbReference type="Pfam" id="PF18911">
    <property type="entry name" value="PKD_4"/>
    <property type="match status" value="15"/>
</dbReference>
<gene>
    <name evidence="8" type="ordered locus">SL003B_3564</name>
</gene>
<keyword evidence="6" id="KW-0732">Signal</keyword>
<proteinExistence type="predicted"/>
<dbReference type="STRING" id="991905.SL003B_3564"/>
<evidence type="ECO:0000256" key="2">
    <source>
        <dbReference type="ARBA" id="ARBA00022692"/>
    </source>
</evidence>
<dbReference type="InterPro" id="IPR013783">
    <property type="entry name" value="Ig-like_fold"/>
</dbReference>
<feature type="domain" description="PKD" evidence="7">
    <location>
        <begin position="943"/>
        <end position="1013"/>
    </location>
</feature>
<evidence type="ECO:0000256" key="5">
    <source>
        <dbReference type="ARBA" id="ARBA00023136"/>
    </source>
</evidence>
<feature type="domain" description="PKD" evidence="7">
    <location>
        <begin position="1276"/>
        <end position="1345"/>
    </location>
</feature>
<dbReference type="SMART" id="SM00089">
    <property type="entry name" value="PKD"/>
    <property type="match status" value="15"/>
</dbReference>
<keyword evidence="4" id="KW-1133">Transmembrane helix</keyword>
<dbReference type="Proteomes" id="UP000008130">
    <property type="component" value="Chromosome"/>
</dbReference>
<dbReference type="SUPFAM" id="SSF49299">
    <property type="entry name" value="PKD domain"/>
    <property type="match status" value="15"/>
</dbReference>
<feature type="domain" description="PKD" evidence="7">
    <location>
        <begin position="405"/>
        <end position="492"/>
    </location>
</feature>
<dbReference type="eggNOG" id="COG3291">
    <property type="taxonomic scope" value="Bacteria"/>
</dbReference>
<dbReference type="RefSeq" id="WP_013654295.1">
    <property type="nucleotide sequence ID" value="NC_015259.1"/>
</dbReference>
<keyword evidence="3" id="KW-0677">Repeat</keyword>
<name>F2J1S5_POLGS</name>
<accession>F2J1S5</accession>
<dbReference type="InterPro" id="IPR000601">
    <property type="entry name" value="PKD_dom"/>
</dbReference>